<dbReference type="EMBL" id="JAHRIQ010051363">
    <property type="protein sequence ID" value="MEQ2238301.1"/>
    <property type="molecule type" value="Genomic_DNA"/>
</dbReference>
<reference evidence="2 3" key="1">
    <citation type="submission" date="2021-06" db="EMBL/GenBank/DDBJ databases">
        <authorList>
            <person name="Palmer J.M."/>
        </authorList>
    </citation>
    <scope>NUCLEOTIDE SEQUENCE [LARGE SCALE GENOMIC DNA]</scope>
    <source>
        <strain evidence="3">if_2019</strain>
        <tissue evidence="2">Muscle</tissue>
    </source>
</reference>
<keyword evidence="3" id="KW-1185">Reference proteome</keyword>
<evidence type="ECO:0000313" key="3">
    <source>
        <dbReference type="Proteomes" id="UP001482620"/>
    </source>
</evidence>
<organism evidence="2 3">
    <name type="scientific">Ilyodon furcidens</name>
    <name type="common">goldbreast splitfin</name>
    <dbReference type="NCBI Taxonomy" id="33524"/>
    <lineage>
        <taxon>Eukaryota</taxon>
        <taxon>Metazoa</taxon>
        <taxon>Chordata</taxon>
        <taxon>Craniata</taxon>
        <taxon>Vertebrata</taxon>
        <taxon>Euteleostomi</taxon>
        <taxon>Actinopterygii</taxon>
        <taxon>Neopterygii</taxon>
        <taxon>Teleostei</taxon>
        <taxon>Neoteleostei</taxon>
        <taxon>Acanthomorphata</taxon>
        <taxon>Ovalentaria</taxon>
        <taxon>Atherinomorphae</taxon>
        <taxon>Cyprinodontiformes</taxon>
        <taxon>Goodeidae</taxon>
        <taxon>Ilyodon</taxon>
    </lineage>
</organism>
<protein>
    <submittedName>
        <fullName evidence="2">Uncharacterized protein</fullName>
    </submittedName>
</protein>
<feature type="region of interest" description="Disordered" evidence="1">
    <location>
        <begin position="66"/>
        <end position="103"/>
    </location>
</feature>
<feature type="region of interest" description="Disordered" evidence="1">
    <location>
        <begin position="1"/>
        <end position="48"/>
    </location>
</feature>
<comment type="caution">
    <text evidence="2">The sequence shown here is derived from an EMBL/GenBank/DDBJ whole genome shotgun (WGS) entry which is preliminary data.</text>
</comment>
<feature type="compositionally biased region" description="Polar residues" evidence="1">
    <location>
        <begin position="9"/>
        <end position="22"/>
    </location>
</feature>
<sequence>MSPPPPMNSDMNFPTGHISNTCIRPRSPMQPSSPATASLQHPHSEARATAERTIAPTLQHAIQRKKERIKEHPKQKSCTKPTPCKCASTSLPINKASRESATP</sequence>
<gene>
    <name evidence="2" type="ORF">ILYODFUR_031836</name>
</gene>
<accession>A0ABV0U0N9</accession>
<name>A0ABV0U0N9_9TELE</name>
<evidence type="ECO:0000313" key="2">
    <source>
        <dbReference type="EMBL" id="MEQ2238301.1"/>
    </source>
</evidence>
<proteinExistence type="predicted"/>
<evidence type="ECO:0000256" key="1">
    <source>
        <dbReference type="SAM" id="MobiDB-lite"/>
    </source>
</evidence>
<dbReference type="Proteomes" id="UP001482620">
    <property type="component" value="Unassembled WGS sequence"/>
</dbReference>
<feature type="compositionally biased region" description="Polar residues" evidence="1">
    <location>
        <begin position="29"/>
        <end position="41"/>
    </location>
</feature>